<dbReference type="NCBIfam" id="TIGR01207">
    <property type="entry name" value="rmlA"/>
    <property type="match status" value="1"/>
</dbReference>
<evidence type="ECO:0000256" key="1">
    <source>
        <dbReference type="ARBA" id="ARBA00001946"/>
    </source>
</evidence>
<evidence type="ECO:0000256" key="2">
    <source>
        <dbReference type="ARBA" id="ARBA00010480"/>
    </source>
</evidence>
<evidence type="ECO:0000256" key="3">
    <source>
        <dbReference type="ARBA" id="ARBA00012461"/>
    </source>
</evidence>
<keyword evidence="7 10" id="KW-0479">Metal-binding</keyword>
<dbReference type="EC" id="2.7.7.24" evidence="3 10"/>
<dbReference type="InterPro" id="IPR005835">
    <property type="entry name" value="NTP_transferase_dom"/>
</dbReference>
<proteinExistence type="inferred from homology"/>
<gene>
    <name evidence="12" type="primary">rfbA</name>
    <name evidence="12" type="ORF">FYJ60_09015</name>
</gene>
<evidence type="ECO:0000259" key="11">
    <source>
        <dbReference type="Pfam" id="PF00483"/>
    </source>
</evidence>
<evidence type="ECO:0000256" key="6">
    <source>
        <dbReference type="ARBA" id="ARBA00022695"/>
    </source>
</evidence>
<dbReference type="InterPro" id="IPR005907">
    <property type="entry name" value="G1P_thy_trans_s"/>
</dbReference>
<comment type="function">
    <text evidence="10">Catalyzes the formation of dTDP-glucose, from dTTP and glucose 1-phosphate, as well as its pyrophosphorolysis.</text>
</comment>
<dbReference type="Proteomes" id="UP000466864">
    <property type="component" value="Unassembled WGS sequence"/>
</dbReference>
<dbReference type="RefSeq" id="WP_154458364.1">
    <property type="nucleotide sequence ID" value="NZ_VUMV01000006.1"/>
</dbReference>
<keyword evidence="13" id="KW-1185">Reference proteome</keyword>
<protein>
    <recommendedName>
        <fullName evidence="4 10">Glucose-1-phosphate thymidylyltransferase</fullName>
        <ecNumber evidence="3 10">2.7.7.24</ecNumber>
    </recommendedName>
</protein>
<dbReference type="CDD" id="cd02538">
    <property type="entry name" value="G1P_TT_short"/>
    <property type="match status" value="1"/>
</dbReference>
<evidence type="ECO:0000256" key="7">
    <source>
        <dbReference type="ARBA" id="ARBA00022723"/>
    </source>
</evidence>
<dbReference type="Gene3D" id="3.90.550.10">
    <property type="entry name" value="Spore Coat Polysaccharide Biosynthesis Protein SpsA, Chain A"/>
    <property type="match status" value="1"/>
</dbReference>
<evidence type="ECO:0000313" key="12">
    <source>
        <dbReference type="EMBL" id="MST82454.1"/>
    </source>
</evidence>
<evidence type="ECO:0000256" key="5">
    <source>
        <dbReference type="ARBA" id="ARBA00022679"/>
    </source>
</evidence>
<evidence type="ECO:0000256" key="9">
    <source>
        <dbReference type="ARBA" id="ARBA00049336"/>
    </source>
</evidence>
<comment type="caution">
    <text evidence="12">The sequence shown here is derived from an EMBL/GenBank/DDBJ whole genome shotgun (WGS) entry which is preliminary data.</text>
</comment>
<comment type="catalytic activity">
    <reaction evidence="9 10">
        <text>dTTP + alpha-D-glucose 1-phosphate + H(+) = dTDP-alpha-D-glucose + diphosphate</text>
        <dbReference type="Rhea" id="RHEA:15225"/>
        <dbReference type="ChEBI" id="CHEBI:15378"/>
        <dbReference type="ChEBI" id="CHEBI:33019"/>
        <dbReference type="ChEBI" id="CHEBI:37568"/>
        <dbReference type="ChEBI" id="CHEBI:57477"/>
        <dbReference type="ChEBI" id="CHEBI:58601"/>
        <dbReference type="EC" id="2.7.7.24"/>
    </reaction>
</comment>
<dbReference type="EMBL" id="VUMV01000006">
    <property type="protein sequence ID" value="MST82454.1"/>
    <property type="molecule type" value="Genomic_DNA"/>
</dbReference>
<keyword evidence="5 10" id="KW-0808">Transferase</keyword>
<dbReference type="PANTHER" id="PTHR43532">
    <property type="entry name" value="GLUCOSE-1-PHOSPHATE THYMIDYLYLTRANSFERASE"/>
    <property type="match status" value="1"/>
</dbReference>
<evidence type="ECO:0000256" key="10">
    <source>
        <dbReference type="RuleBase" id="RU003706"/>
    </source>
</evidence>
<dbReference type="FunFam" id="3.90.550.10:FF:000023">
    <property type="entry name" value="Glucose-1-phosphate thymidylyltransferase"/>
    <property type="match status" value="1"/>
</dbReference>
<evidence type="ECO:0000256" key="8">
    <source>
        <dbReference type="ARBA" id="ARBA00022842"/>
    </source>
</evidence>
<evidence type="ECO:0000313" key="13">
    <source>
        <dbReference type="Proteomes" id="UP000466864"/>
    </source>
</evidence>
<dbReference type="AlphaFoldDB" id="A0A7X2P907"/>
<feature type="domain" description="Nucleotidyl transferase" evidence="11">
    <location>
        <begin position="2"/>
        <end position="241"/>
    </location>
</feature>
<reference evidence="12 13" key="1">
    <citation type="submission" date="2019-08" db="EMBL/GenBank/DDBJ databases">
        <title>In-depth cultivation of the pig gut microbiome towards novel bacterial diversity and tailored functional studies.</title>
        <authorList>
            <person name="Wylensek D."/>
            <person name="Hitch T.C.A."/>
            <person name="Clavel T."/>
        </authorList>
    </citation>
    <scope>NUCLEOTIDE SEQUENCE [LARGE SCALE GENOMIC DNA]</scope>
    <source>
        <strain evidence="12 13">Oil+RF-744-WCA-WT-13</strain>
    </source>
</reference>
<comment type="similarity">
    <text evidence="2 10">Belongs to the glucose-1-phosphate thymidylyltransferase family.</text>
</comment>
<accession>A0A7X2P907</accession>
<keyword evidence="8 10" id="KW-0460">Magnesium</keyword>
<dbReference type="Pfam" id="PF00483">
    <property type="entry name" value="NTP_transferase"/>
    <property type="match status" value="1"/>
</dbReference>
<dbReference type="SUPFAM" id="SSF53448">
    <property type="entry name" value="Nucleotide-diphospho-sugar transferases"/>
    <property type="match status" value="1"/>
</dbReference>
<dbReference type="InterPro" id="IPR029044">
    <property type="entry name" value="Nucleotide-diphossugar_trans"/>
</dbReference>
<keyword evidence="6 10" id="KW-0548">Nucleotidyltransferase</keyword>
<name>A0A7X2P907_9FIRM</name>
<dbReference type="GO" id="GO:0046872">
    <property type="term" value="F:metal ion binding"/>
    <property type="evidence" value="ECO:0007669"/>
    <property type="project" value="UniProtKB-KW"/>
</dbReference>
<sequence>MKGIVLAGGSGTRLYPLTKVTSKQLLPVYDKPMIYYPLSVLMNADIRDILIISTPADTPRFQELLGDGHQFGLHLQYKVQPSPDGLAQAFIIGEEFIGKDDVAMILGDNIFAGHGLTKRLRAAVKRAESGEGASVFGYYVDDPERFGIVEFNEKGQAISIEEKPQKPKSNYCVTGLYFYDNHVVEYAKNLKPSARGELEITDLNRIYLEQGKLNVELLGQGFTWLDTGTHESLADATNFVKTMEQHQHRKIACLEEIAYLNGWISREELLDDYEELKKNQYGQYLLDVLNGKYVDILSENR</sequence>
<organism evidence="12 13">
    <name type="scientific">Bilifractor porci</name>
    <dbReference type="NCBI Taxonomy" id="2606636"/>
    <lineage>
        <taxon>Bacteria</taxon>
        <taxon>Bacillati</taxon>
        <taxon>Bacillota</taxon>
        <taxon>Clostridia</taxon>
        <taxon>Lachnospirales</taxon>
        <taxon>Lachnospiraceae</taxon>
        <taxon>Bilifractor</taxon>
    </lineage>
</organism>
<comment type="cofactor">
    <cofactor evidence="1">
        <name>Mg(2+)</name>
        <dbReference type="ChEBI" id="CHEBI:18420"/>
    </cofactor>
</comment>
<dbReference type="GO" id="GO:0008879">
    <property type="term" value="F:glucose-1-phosphate thymidylyltransferase activity"/>
    <property type="evidence" value="ECO:0007669"/>
    <property type="project" value="UniProtKB-EC"/>
</dbReference>
<dbReference type="PANTHER" id="PTHR43532:SF1">
    <property type="entry name" value="GLUCOSE-1-PHOSPHATE THYMIDYLYLTRANSFERASE 1"/>
    <property type="match status" value="1"/>
</dbReference>
<evidence type="ECO:0000256" key="4">
    <source>
        <dbReference type="ARBA" id="ARBA00017654"/>
    </source>
</evidence>